<sequence length="159" mass="17312">MLIQVVPRVTRDVSDFDSLQPREEVLKEIRSFIDPRRPLGAIVHIEPPKYLGVSVVARIALEPGAPQARVIAEADAALRSFMHPVEGGYDGKGWPFGHPLLLGDVHARLQRIPGLAYVDVVRLVPVDVVTGTRGTPGDKVQAGPRDLLFCVGNDIEVVV</sequence>
<reference evidence="1" key="1">
    <citation type="submission" date="2020-05" db="EMBL/GenBank/DDBJ databases">
        <authorList>
            <person name="Chiriac C."/>
            <person name="Salcher M."/>
            <person name="Ghai R."/>
            <person name="Kavagutti S V."/>
        </authorList>
    </citation>
    <scope>NUCLEOTIDE SEQUENCE</scope>
</reference>
<organism evidence="1">
    <name type="scientific">freshwater metagenome</name>
    <dbReference type="NCBI Taxonomy" id="449393"/>
    <lineage>
        <taxon>unclassified sequences</taxon>
        <taxon>metagenomes</taxon>
        <taxon>ecological metagenomes</taxon>
    </lineage>
</organism>
<evidence type="ECO:0000313" key="1">
    <source>
        <dbReference type="EMBL" id="CAB4921131.1"/>
    </source>
</evidence>
<accession>A0A6J7HJD4</accession>
<dbReference type="EMBL" id="CAFBNB010000025">
    <property type="protein sequence ID" value="CAB4921131.1"/>
    <property type="molecule type" value="Genomic_DNA"/>
</dbReference>
<protein>
    <submittedName>
        <fullName evidence="1">Unannotated protein</fullName>
    </submittedName>
</protein>
<name>A0A6J7HJD4_9ZZZZ</name>
<proteinExistence type="predicted"/>
<dbReference type="AlphaFoldDB" id="A0A6J7HJD4"/>
<gene>
    <name evidence="1" type="ORF">UFOPK3720_00229</name>
</gene>